<dbReference type="InterPro" id="IPR011006">
    <property type="entry name" value="CheY-like_superfamily"/>
</dbReference>
<dbReference type="SMART" id="SM00028">
    <property type="entry name" value="TPR"/>
    <property type="match status" value="7"/>
</dbReference>
<feature type="domain" description="Response regulatory" evidence="1">
    <location>
        <begin position="8"/>
        <end position="125"/>
    </location>
</feature>
<dbReference type="Pfam" id="PF00072">
    <property type="entry name" value="Response_reg"/>
    <property type="match status" value="1"/>
</dbReference>
<reference evidence="2" key="1">
    <citation type="submission" date="2018-06" db="EMBL/GenBank/DDBJ databases">
        <authorList>
            <person name="Zhirakovskaya E."/>
        </authorList>
    </citation>
    <scope>NUCLEOTIDE SEQUENCE</scope>
</reference>
<evidence type="ECO:0000313" key="2">
    <source>
        <dbReference type="EMBL" id="VAX17556.1"/>
    </source>
</evidence>
<dbReference type="AlphaFoldDB" id="A0A3B1BGY7"/>
<protein>
    <recommendedName>
        <fullName evidence="1">Response regulatory domain-containing protein</fullName>
    </recommendedName>
</protein>
<dbReference type="InterPro" id="IPR011990">
    <property type="entry name" value="TPR-like_helical_dom_sf"/>
</dbReference>
<organism evidence="2">
    <name type="scientific">hydrothermal vent metagenome</name>
    <dbReference type="NCBI Taxonomy" id="652676"/>
    <lineage>
        <taxon>unclassified sequences</taxon>
        <taxon>metagenomes</taxon>
        <taxon>ecological metagenomes</taxon>
    </lineage>
</organism>
<dbReference type="SUPFAM" id="SSF48452">
    <property type="entry name" value="TPR-like"/>
    <property type="match status" value="1"/>
</dbReference>
<dbReference type="Gene3D" id="1.25.40.10">
    <property type="entry name" value="Tetratricopeptide repeat domain"/>
    <property type="match status" value="2"/>
</dbReference>
<gene>
    <name evidence="2" type="ORF">MNBD_NITROSPINAE04-527</name>
</gene>
<proteinExistence type="predicted"/>
<dbReference type="InterPro" id="IPR019734">
    <property type="entry name" value="TPR_rpt"/>
</dbReference>
<sequence length="387" mass="43382">MRALDSLVVLVVDDAPNMRRTLKGMLRSIGVAEVVEAVDGENAWELLNTVNIDFIISDWHMPKLPGLELLRRVRDKPSLRNIPFLIVSGEASETRIAQAAETEVDGCLLKPFMARTLEEKIKYIVYKMDHPSLFEKRIKTGLIMIEQNMYDKALVEFGEALNLKPDSARARHALGEVCMLMGEADKAEQWLLEAASVNPQYIRVHEGLGELYKKKGKEDMALAYLERAAEINPHNAGRQMALGKIYVEQGETEKAEDAFKTALESGPDTAGLHTEIGEIYLASGNASKAANSFKSSLNISQSVHVYNRLGIALRRKKRFSEAIEEYYKALKVDPNDEAVYYNIGRAYIDMKEYNKARDALEQALKLDPDFEESAELLSQLEKVAGKG</sequence>
<dbReference type="SMART" id="SM00448">
    <property type="entry name" value="REC"/>
    <property type="match status" value="1"/>
</dbReference>
<dbReference type="EMBL" id="UOGA01000098">
    <property type="protein sequence ID" value="VAX17556.1"/>
    <property type="molecule type" value="Genomic_DNA"/>
</dbReference>
<dbReference type="PROSITE" id="PS50005">
    <property type="entry name" value="TPR"/>
    <property type="match status" value="5"/>
</dbReference>
<dbReference type="GO" id="GO:0000160">
    <property type="term" value="P:phosphorelay signal transduction system"/>
    <property type="evidence" value="ECO:0007669"/>
    <property type="project" value="InterPro"/>
</dbReference>
<name>A0A3B1BGY7_9ZZZZ</name>
<dbReference type="PANTHER" id="PTHR12558">
    <property type="entry name" value="CELL DIVISION CYCLE 16,23,27"/>
    <property type="match status" value="1"/>
</dbReference>
<dbReference type="PROSITE" id="PS50293">
    <property type="entry name" value="TPR_REGION"/>
    <property type="match status" value="2"/>
</dbReference>
<dbReference type="PANTHER" id="PTHR12558:SF13">
    <property type="entry name" value="CELL DIVISION CYCLE PROTEIN 27 HOMOLOG"/>
    <property type="match status" value="1"/>
</dbReference>
<dbReference type="InterPro" id="IPR001789">
    <property type="entry name" value="Sig_transdc_resp-reg_receiver"/>
</dbReference>
<dbReference type="SUPFAM" id="SSF52172">
    <property type="entry name" value="CheY-like"/>
    <property type="match status" value="1"/>
</dbReference>
<accession>A0A3B1BGY7</accession>
<evidence type="ECO:0000259" key="1">
    <source>
        <dbReference type="PROSITE" id="PS50110"/>
    </source>
</evidence>
<dbReference type="Gene3D" id="3.40.50.2300">
    <property type="match status" value="1"/>
</dbReference>
<dbReference type="PROSITE" id="PS50110">
    <property type="entry name" value="RESPONSE_REGULATORY"/>
    <property type="match status" value="1"/>
</dbReference>
<dbReference type="Pfam" id="PF14559">
    <property type="entry name" value="TPR_19"/>
    <property type="match status" value="3"/>
</dbReference>